<dbReference type="SUPFAM" id="SSF51215">
    <property type="entry name" value="Regulatory protein AraC"/>
    <property type="match status" value="1"/>
</dbReference>
<proteinExistence type="predicted"/>
<dbReference type="PROSITE" id="PS01124">
    <property type="entry name" value="HTH_ARAC_FAMILY_2"/>
    <property type="match status" value="1"/>
</dbReference>
<dbReference type="InterPro" id="IPR003313">
    <property type="entry name" value="AraC-bd"/>
</dbReference>
<dbReference type="PRINTS" id="PR00032">
    <property type="entry name" value="HTHARAC"/>
</dbReference>
<gene>
    <name evidence="6" type="ORF">Q4T40_21035</name>
</gene>
<keyword evidence="3" id="KW-0010">Activator</keyword>
<keyword evidence="4" id="KW-0804">Transcription</keyword>
<dbReference type="InterPro" id="IPR009057">
    <property type="entry name" value="Homeodomain-like_sf"/>
</dbReference>
<dbReference type="Proteomes" id="UP001254848">
    <property type="component" value="Unassembled WGS sequence"/>
</dbReference>
<dbReference type="InterPro" id="IPR018060">
    <property type="entry name" value="HTH_AraC"/>
</dbReference>
<organism evidence="6 7">
    <name type="scientific">Anaeroselena agilis</name>
    <dbReference type="NCBI Taxonomy" id="3063788"/>
    <lineage>
        <taxon>Bacteria</taxon>
        <taxon>Bacillati</taxon>
        <taxon>Bacillota</taxon>
        <taxon>Negativicutes</taxon>
        <taxon>Acetonemataceae</taxon>
        <taxon>Anaeroselena</taxon>
    </lineage>
</organism>
<dbReference type="PROSITE" id="PS00041">
    <property type="entry name" value="HTH_ARAC_FAMILY_1"/>
    <property type="match status" value="1"/>
</dbReference>
<dbReference type="PANTHER" id="PTHR46796">
    <property type="entry name" value="HTH-TYPE TRANSCRIPTIONAL ACTIVATOR RHAS-RELATED"/>
    <property type="match status" value="1"/>
</dbReference>
<keyword evidence="7" id="KW-1185">Reference proteome</keyword>
<evidence type="ECO:0000313" key="6">
    <source>
        <dbReference type="EMBL" id="MDT8903721.1"/>
    </source>
</evidence>
<dbReference type="InterPro" id="IPR037923">
    <property type="entry name" value="HTH-like"/>
</dbReference>
<evidence type="ECO:0000313" key="7">
    <source>
        <dbReference type="Proteomes" id="UP001254848"/>
    </source>
</evidence>
<dbReference type="InterPro" id="IPR050204">
    <property type="entry name" value="AraC_XylS_family_regulators"/>
</dbReference>
<keyword evidence="1" id="KW-0805">Transcription regulation</keyword>
<accession>A0ABU3P3V0</accession>
<name>A0ABU3P3V0_9FIRM</name>
<evidence type="ECO:0000256" key="4">
    <source>
        <dbReference type="ARBA" id="ARBA00023163"/>
    </source>
</evidence>
<dbReference type="Gene3D" id="1.10.10.60">
    <property type="entry name" value="Homeodomain-like"/>
    <property type="match status" value="1"/>
</dbReference>
<feature type="domain" description="HTH araC/xylS-type" evidence="5">
    <location>
        <begin position="162"/>
        <end position="259"/>
    </location>
</feature>
<reference evidence="6 7" key="1">
    <citation type="submission" date="2023-07" db="EMBL/GenBank/DDBJ databases">
        <title>The novel representative of Negativicutes class, Anaeroselena agilis gen. nov. sp. nov.</title>
        <authorList>
            <person name="Prokofeva M.I."/>
            <person name="Elcheninov A.G."/>
            <person name="Klyukina A."/>
            <person name="Kublanov I.V."/>
            <person name="Frolov E.N."/>
            <person name="Podosokorskaya O.A."/>
        </authorList>
    </citation>
    <scope>NUCLEOTIDE SEQUENCE [LARGE SCALE GENOMIC DNA]</scope>
    <source>
        <strain evidence="6 7">4137-cl</strain>
    </source>
</reference>
<evidence type="ECO:0000259" key="5">
    <source>
        <dbReference type="PROSITE" id="PS01124"/>
    </source>
</evidence>
<dbReference type="SMART" id="SM00342">
    <property type="entry name" value="HTH_ARAC"/>
    <property type="match status" value="1"/>
</dbReference>
<dbReference type="InterPro" id="IPR018062">
    <property type="entry name" value="HTH_AraC-typ_CS"/>
</dbReference>
<dbReference type="SUPFAM" id="SSF46689">
    <property type="entry name" value="Homeodomain-like"/>
    <property type="match status" value="2"/>
</dbReference>
<sequence>MDGITYYRDADVPFFELKAGSTDQLSYKKHYHEDFSVGLVEKGASRLWHEGRQAEVLPDSLVVIPPGVFHACNPRDRAHWQFKMLFVAPAWLDSVVPKGRPGGVRCLHGRAYERLMSQAAYCLMDSGAPLAKESCVLALFAALCGARDRWTDGGGGESAGLRQVREYLEAHFLDRITLASLEAVSGLSKYYIVKLFKKKYGVPPHVYQTMLRVNFAEKELRRQRDLAAVAQDAGFYDQSHFTKTFRSHVGVTPEVYQRAHS</sequence>
<dbReference type="RefSeq" id="WP_413782168.1">
    <property type="nucleotide sequence ID" value="NZ_JAUOZS010000001.1"/>
</dbReference>
<dbReference type="InterPro" id="IPR020449">
    <property type="entry name" value="Tscrpt_reg_AraC-type_HTH"/>
</dbReference>
<dbReference type="InterPro" id="IPR014710">
    <property type="entry name" value="RmlC-like_jellyroll"/>
</dbReference>
<protein>
    <submittedName>
        <fullName evidence="6">AraC family transcriptional regulator</fullName>
    </submittedName>
</protein>
<dbReference type="EMBL" id="JAUOZS010000001">
    <property type="protein sequence ID" value="MDT8903721.1"/>
    <property type="molecule type" value="Genomic_DNA"/>
</dbReference>
<dbReference type="Pfam" id="PF12833">
    <property type="entry name" value="HTH_18"/>
    <property type="match status" value="1"/>
</dbReference>
<dbReference type="Pfam" id="PF02311">
    <property type="entry name" value="AraC_binding"/>
    <property type="match status" value="1"/>
</dbReference>
<evidence type="ECO:0000256" key="1">
    <source>
        <dbReference type="ARBA" id="ARBA00023015"/>
    </source>
</evidence>
<evidence type="ECO:0000256" key="3">
    <source>
        <dbReference type="ARBA" id="ARBA00023159"/>
    </source>
</evidence>
<keyword evidence="2" id="KW-0238">DNA-binding</keyword>
<dbReference type="PANTHER" id="PTHR46796:SF2">
    <property type="entry name" value="TRANSCRIPTIONAL REGULATORY PROTEIN"/>
    <property type="match status" value="1"/>
</dbReference>
<evidence type="ECO:0000256" key="2">
    <source>
        <dbReference type="ARBA" id="ARBA00023125"/>
    </source>
</evidence>
<dbReference type="Gene3D" id="2.60.120.10">
    <property type="entry name" value="Jelly Rolls"/>
    <property type="match status" value="1"/>
</dbReference>
<comment type="caution">
    <text evidence="6">The sequence shown here is derived from an EMBL/GenBank/DDBJ whole genome shotgun (WGS) entry which is preliminary data.</text>
</comment>